<reference evidence="3 4" key="1">
    <citation type="journal article" date="2016" name="Front. Microbiol.">
        <title>Comparative Genomics Analysis of Streptomyces Species Reveals Their Adaptation to the Marine Environment and Their Diversity at the Genomic Level.</title>
        <authorList>
            <person name="Tian X."/>
            <person name="Zhang Z."/>
            <person name="Yang T."/>
            <person name="Chen M."/>
            <person name="Li J."/>
            <person name="Chen F."/>
            <person name="Yang J."/>
            <person name="Li W."/>
            <person name="Zhang B."/>
            <person name="Zhang Z."/>
            <person name="Wu J."/>
            <person name="Zhang C."/>
            <person name="Long L."/>
            <person name="Xiao J."/>
        </authorList>
    </citation>
    <scope>NUCLEOTIDE SEQUENCE [LARGE SCALE GENOMIC DNA]</scope>
    <source>
        <strain evidence="3 4">SCSIO 02100</strain>
    </source>
</reference>
<feature type="compositionally biased region" description="Acidic residues" evidence="1">
    <location>
        <begin position="51"/>
        <end position="60"/>
    </location>
</feature>
<feature type="transmembrane region" description="Helical" evidence="2">
    <location>
        <begin position="94"/>
        <end position="116"/>
    </location>
</feature>
<gene>
    <name evidence="3" type="ORF">AN216_04785</name>
</gene>
<sequence>MATDTTKHDESADSAAEDEQPDLEKKADPAETPHDKRGSEKAATSEHTTDTEDQPADEPVEDRQDGRPLDDHDDELPDDSHLYQPQREDGRGGFMAGAAAVLSVGLGLCSLTGTSFTEQMRAREEMTGQLESGASPGSPEEQIEAIYGTPWDAVALLNGFFALVAIVLGATVLVLLAKRTDARVWVRALALGGLALGVIGALVATGMYFDLFASAPEPPDMPSTPQQPQAPPPQ</sequence>
<dbReference type="STRING" id="1075402.AN216_04785"/>
<comment type="caution">
    <text evidence="3">The sequence shown here is derived from an EMBL/GenBank/DDBJ whole genome shotgun (WGS) entry which is preliminary data.</text>
</comment>
<feature type="transmembrane region" description="Helical" evidence="2">
    <location>
        <begin position="188"/>
        <end position="209"/>
    </location>
</feature>
<keyword evidence="2" id="KW-1133">Transmembrane helix</keyword>
<dbReference type="OrthoDB" id="3853425at2"/>
<evidence type="ECO:0000313" key="3">
    <source>
        <dbReference type="EMBL" id="OEV04939.1"/>
    </source>
</evidence>
<protein>
    <submittedName>
        <fullName evidence="3">Uncharacterized protein</fullName>
    </submittedName>
</protein>
<feature type="compositionally biased region" description="Basic and acidic residues" evidence="1">
    <location>
        <begin position="61"/>
        <end position="70"/>
    </location>
</feature>
<keyword evidence="4" id="KW-1185">Reference proteome</keyword>
<evidence type="ECO:0000313" key="4">
    <source>
        <dbReference type="Proteomes" id="UP000176101"/>
    </source>
</evidence>
<dbReference type="AlphaFoldDB" id="A0A1E7KLU2"/>
<keyword evidence="2" id="KW-0812">Transmembrane</keyword>
<feature type="compositionally biased region" description="Basic and acidic residues" evidence="1">
    <location>
        <begin position="1"/>
        <end position="11"/>
    </location>
</feature>
<feature type="region of interest" description="Disordered" evidence="1">
    <location>
        <begin position="1"/>
        <end position="91"/>
    </location>
</feature>
<feature type="compositionally biased region" description="Basic and acidic residues" evidence="1">
    <location>
        <begin position="78"/>
        <end position="91"/>
    </location>
</feature>
<dbReference type="RefSeq" id="WP_070195329.1">
    <property type="nucleotide sequence ID" value="NZ_LJGU01000108.1"/>
</dbReference>
<accession>A0A1E7KLU2</accession>
<dbReference type="Proteomes" id="UP000176101">
    <property type="component" value="Unassembled WGS sequence"/>
</dbReference>
<feature type="compositionally biased region" description="Basic and acidic residues" evidence="1">
    <location>
        <begin position="22"/>
        <end position="50"/>
    </location>
</feature>
<organism evidence="3 4">
    <name type="scientific">Streptomyces oceani</name>
    <dbReference type="NCBI Taxonomy" id="1075402"/>
    <lineage>
        <taxon>Bacteria</taxon>
        <taxon>Bacillati</taxon>
        <taxon>Actinomycetota</taxon>
        <taxon>Actinomycetes</taxon>
        <taxon>Kitasatosporales</taxon>
        <taxon>Streptomycetaceae</taxon>
        <taxon>Streptomyces</taxon>
    </lineage>
</organism>
<name>A0A1E7KLU2_9ACTN</name>
<proteinExistence type="predicted"/>
<keyword evidence="2" id="KW-0472">Membrane</keyword>
<evidence type="ECO:0000256" key="1">
    <source>
        <dbReference type="SAM" id="MobiDB-lite"/>
    </source>
</evidence>
<evidence type="ECO:0000256" key="2">
    <source>
        <dbReference type="SAM" id="Phobius"/>
    </source>
</evidence>
<feature type="transmembrane region" description="Helical" evidence="2">
    <location>
        <begin position="155"/>
        <end position="176"/>
    </location>
</feature>
<dbReference type="EMBL" id="LJGU01000108">
    <property type="protein sequence ID" value="OEV04939.1"/>
    <property type="molecule type" value="Genomic_DNA"/>
</dbReference>